<protein>
    <recommendedName>
        <fullName evidence="3">General stress protein CsbD</fullName>
    </recommendedName>
</protein>
<dbReference type="SUPFAM" id="SSF69047">
    <property type="entry name" value="Hypothetical protein YjbJ"/>
    <property type="match status" value="1"/>
</dbReference>
<dbReference type="OrthoDB" id="5296072at2"/>
<sequence length="77" mass="9011">MMNKQISKENWKSLKAELRAAWNELTAEEIESTRGSIKAIYGLVQQKCELHEVEVKEKLTSLLKKYEHPPTRFHKVS</sequence>
<dbReference type="Gene3D" id="1.10.1470.10">
    <property type="entry name" value="YjbJ"/>
    <property type="match status" value="1"/>
</dbReference>
<evidence type="ECO:0008006" key="3">
    <source>
        <dbReference type="Google" id="ProtNLM"/>
    </source>
</evidence>
<dbReference type="Proteomes" id="UP000197003">
    <property type="component" value="Chromosome"/>
</dbReference>
<dbReference type="AlphaFoldDB" id="A0A1Z3NCF7"/>
<reference evidence="1 2" key="1">
    <citation type="submission" date="2017-04" db="EMBL/GenBank/DDBJ databases">
        <title>Whole genome sequence of Bdellovibrio bacteriovorus strain SSB218315.</title>
        <authorList>
            <person name="Oyedara O."/>
            <person name="Rodriguez-Perez M.A."/>
        </authorList>
    </citation>
    <scope>NUCLEOTIDE SEQUENCE [LARGE SCALE GENOMIC DNA]</scope>
    <source>
        <strain evidence="1 2">SSB218315</strain>
    </source>
</reference>
<dbReference type="RefSeq" id="WP_088566556.1">
    <property type="nucleotide sequence ID" value="NZ_CP020946.1"/>
</dbReference>
<dbReference type="EMBL" id="CP020946">
    <property type="protein sequence ID" value="ASD65154.1"/>
    <property type="molecule type" value="Genomic_DNA"/>
</dbReference>
<accession>A0A1Z3NCF7</accession>
<evidence type="ECO:0000313" key="2">
    <source>
        <dbReference type="Proteomes" id="UP000197003"/>
    </source>
</evidence>
<dbReference type="InterPro" id="IPR036629">
    <property type="entry name" value="YjbJ_sf"/>
</dbReference>
<name>A0A1Z3NCF7_BDEBC</name>
<proteinExistence type="predicted"/>
<organism evidence="1 2">
    <name type="scientific">Bdellovibrio bacteriovorus</name>
    <dbReference type="NCBI Taxonomy" id="959"/>
    <lineage>
        <taxon>Bacteria</taxon>
        <taxon>Pseudomonadati</taxon>
        <taxon>Bdellovibrionota</taxon>
        <taxon>Bdellovibrionia</taxon>
        <taxon>Bdellovibrionales</taxon>
        <taxon>Pseudobdellovibrionaceae</taxon>
        <taxon>Bdellovibrio</taxon>
    </lineage>
</organism>
<evidence type="ECO:0000313" key="1">
    <source>
        <dbReference type="EMBL" id="ASD65154.1"/>
    </source>
</evidence>
<gene>
    <name evidence="1" type="ORF">B9G79_17045</name>
</gene>